<dbReference type="InterPro" id="IPR020587">
    <property type="entry name" value="RecA_monomer-monomer_interface"/>
</dbReference>
<dbReference type="CDD" id="cd00983">
    <property type="entry name" value="RecA"/>
    <property type="match status" value="1"/>
</dbReference>
<comment type="caution">
    <text evidence="12">The sequence shown here is derived from an EMBL/GenBank/DDBJ whole genome shotgun (WGS) entry which is preliminary data.</text>
</comment>
<evidence type="ECO:0000256" key="5">
    <source>
        <dbReference type="ARBA" id="ARBA00023125"/>
    </source>
</evidence>
<dbReference type="InterPro" id="IPR027417">
    <property type="entry name" value="P-loop_NTPase"/>
</dbReference>
<dbReference type="PRINTS" id="PR00142">
    <property type="entry name" value="RECA"/>
</dbReference>
<dbReference type="EMBL" id="JAUFQU010000001">
    <property type="protein sequence ID" value="MDN3708525.1"/>
    <property type="molecule type" value="Genomic_DNA"/>
</dbReference>
<comment type="function">
    <text evidence="7">Can catalyze the hydrolysis of ATP in the presence of single-stranded DNA, the ATP-dependent uptake of single-stranded DNA by duplex DNA, and the ATP-dependent hybridization of homologous single-stranded DNAs. It interacts with LexA causing its activation and leading to its autocatalytic cleavage.</text>
</comment>
<dbReference type="InterPro" id="IPR049261">
    <property type="entry name" value="RecA-like_C"/>
</dbReference>
<gene>
    <name evidence="7 12" type="primary">recA</name>
    <name evidence="12" type="ORF">QW060_15595</name>
</gene>
<dbReference type="RefSeq" id="WP_290364387.1">
    <property type="nucleotide sequence ID" value="NZ_JAUFQU010000001.1"/>
</dbReference>
<keyword evidence="5 7" id="KW-0238">DNA-binding</keyword>
<dbReference type="InterPro" id="IPR049428">
    <property type="entry name" value="RecA-like_N"/>
</dbReference>
<keyword evidence="7 8" id="KW-0234">DNA repair</keyword>
<dbReference type="InterPro" id="IPR003593">
    <property type="entry name" value="AAA+_ATPase"/>
</dbReference>
<feature type="binding site" evidence="7">
    <location>
        <begin position="68"/>
        <end position="75"/>
    </location>
    <ligand>
        <name>ATP</name>
        <dbReference type="ChEBI" id="CHEBI:30616"/>
    </ligand>
</feature>
<comment type="similarity">
    <text evidence="1 7 9">Belongs to the RecA family.</text>
</comment>
<dbReference type="InterPro" id="IPR013765">
    <property type="entry name" value="DNA_recomb/repair_RecA"/>
</dbReference>
<evidence type="ECO:0000256" key="1">
    <source>
        <dbReference type="ARBA" id="ARBA00009391"/>
    </source>
</evidence>
<keyword evidence="7" id="KW-0963">Cytoplasm</keyword>
<dbReference type="PANTHER" id="PTHR45900:SF1">
    <property type="entry name" value="MITOCHONDRIAL DNA REPAIR PROTEIN RECA HOMOLOG-RELATED"/>
    <property type="match status" value="1"/>
</dbReference>
<feature type="domain" description="RecA family profile 1" evidence="10">
    <location>
        <begin position="38"/>
        <end position="197"/>
    </location>
</feature>
<dbReference type="Pfam" id="PF21096">
    <property type="entry name" value="RecA_C"/>
    <property type="match status" value="1"/>
</dbReference>
<dbReference type="PROSITE" id="PS50162">
    <property type="entry name" value="RECA_2"/>
    <property type="match status" value="1"/>
</dbReference>
<evidence type="ECO:0000256" key="7">
    <source>
        <dbReference type="HAMAP-Rule" id="MF_00268"/>
    </source>
</evidence>
<dbReference type="HAMAP" id="MF_00268">
    <property type="entry name" value="RecA"/>
    <property type="match status" value="1"/>
</dbReference>
<dbReference type="SMART" id="SM00382">
    <property type="entry name" value="AAA"/>
    <property type="match status" value="1"/>
</dbReference>
<evidence type="ECO:0000256" key="3">
    <source>
        <dbReference type="ARBA" id="ARBA00022741"/>
    </source>
</evidence>
<accession>A0ABT8CWC8</accession>
<evidence type="ECO:0000256" key="6">
    <source>
        <dbReference type="ARBA" id="ARBA00023172"/>
    </source>
</evidence>
<name>A0ABT8CWC8_9FLAO</name>
<keyword evidence="4 7" id="KW-0067">ATP-binding</keyword>
<sequence length="334" mass="36298">MSADKEAKLKALQLTLDKLDKTYGKGTVMKLGDSAVEEVEAIPSGSLGLDLALGVMGYPRGRIIEIYGPESSGKTTLTLHAIAEAQKAGGIAAFIDAEHAFDRFYAQKLGVDVENLIISQPDNGEQALEIAENLIRSGAIDLVVIDSVAALTPKSEIEGEMGDSKMGLHARLMSQALRKLTATISKTNCTVFFINQLREKIGVMFGNPETTTGGNALKFYASVRLDIRKSTQIKDGDNVLGNRTKVKVIKNKVAPPFRTAEFDIMYGEGISKVGEILDLAVDFEIIKKSGSWFSYGDTKLGQGRDAVKSLIKDNPELQEELEDKIKEAIKNKDQ</sequence>
<dbReference type="PROSITE" id="PS00321">
    <property type="entry name" value="RECA_1"/>
    <property type="match status" value="1"/>
</dbReference>
<evidence type="ECO:0000256" key="2">
    <source>
        <dbReference type="ARBA" id="ARBA00015553"/>
    </source>
</evidence>
<keyword evidence="7 9" id="KW-0227">DNA damage</keyword>
<dbReference type="SUPFAM" id="SSF52540">
    <property type="entry name" value="P-loop containing nucleoside triphosphate hydrolases"/>
    <property type="match status" value="1"/>
</dbReference>
<dbReference type="Proteomes" id="UP001242368">
    <property type="component" value="Unassembled WGS sequence"/>
</dbReference>
<feature type="domain" description="RecA family profile 2" evidence="11">
    <location>
        <begin position="202"/>
        <end position="275"/>
    </location>
</feature>
<comment type="subcellular location">
    <subcellularLocation>
        <location evidence="7">Cytoplasm</location>
    </subcellularLocation>
</comment>
<evidence type="ECO:0000256" key="9">
    <source>
        <dbReference type="RuleBase" id="RU004527"/>
    </source>
</evidence>
<dbReference type="Pfam" id="PF00154">
    <property type="entry name" value="RecA_N"/>
    <property type="match status" value="1"/>
</dbReference>
<dbReference type="InterPro" id="IPR023400">
    <property type="entry name" value="RecA_C_sf"/>
</dbReference>
<evidence type="ECO:0000259" key="11">
    <source>
        <dbReference type="PROSITE" id="PS50163"/>
    </source>
</evidence>
<keyword evidence="7 8" id="KW-0742">SOS response</keyword>
<dbReference type="PANTHER" id="PTHR45900">
    <property type="entry name" value="RECA"/>
    <property type="match status" value="1"/>
</dbReference>
<evidence type="ECO:0000313" key="12">
    <source>
        <dbReference type="EMBL" id="MDN3708525.1"/>
    </source>
</evidence>
<dbReference type="Gene3D" id="3.40.50.300">
    <property type="entry name" value="P-loop containing nucleotide triphosphate hydrolases"/>
    <property type="match status" value="1"/>
</dbReference>
<evidence type="ECO:0000256" key="8">
    <source>
        <dbReference type="RuleBase" id="RU000526"/>
    </source>
</evidence>
<reference evidence="13" key="1">
    <citation type="journal article" date="2019" name="Int. J. Syst. Evol. Microbiol.">
        <title>The Global Catalogue of Microorganisms (GCM) 10K type strain sequencing project: providing services to taxonomists for standard genome sequencing and annotation.</title>
        <authorList>
            <consortium name="The Broad Institute Genomics Platform"/>
            <consortium name="The Broad Institute Genome Sequencing Center for Infectious Disease"/>
            <person name="Wu L."/>
            <person name="Ma J."/>
        </authorList>
    </citation>
    <scope>NUCLEOTIDE SEQUENCE [LARGE SCALE GENOMIC DNA]</scope>
    <source>
        <strain evidence="13">CECT 7184</strain>
    </source>
</reference>
<keyword evidence="13" id="KW-1185">Reference proteome</keyword>
<evidence type="ECO:0000259" key="10">
    <source>
        <dbReference type="PROSITE" id="PS50162"/>
    </source>
</evidence>
<keyword evidence="6 7" id="KW-0233">DNA recombination</keyword>
<dbReference type="PROSITE" id="PS50163">
    <property type="entry name" value="RECA_3"/>
    <property type="match status" value="1"/>
</dbReference>
<keyword evidence="3 7" id="KW-0547">Nucleotide-binding</keyword>
<evidence type="ECO:0000256" key="4">
    <source>
        <dbReference type="ARBA" id="ARBA00022840"/>
    </source>
</evidence>
<dbReference type="SUPFAM" id="SSF54752">
    <property type="entry name" value="RecA protein, C-terminal domain"/>
    <property type="match status" value="1"/>
</dbReference>
<proteinExistence type="inferred from homology"/>
<protein>
    <recommendedName>
        <fullName evidence="2 7">Protein RecA</fullName>
    </recommendedName>
    <alternativeName>
        <fullName evidence="7 8">Recombinase A</fullName>
    </alternativeName>
</protein>
<dbReference type="InterPro" id="IPR020588">
    <property type="entry name" value="RecA_ATP-bd"/>
</dbReference>
<evidence type="ECO:0000313" key="13">
    <source>
        <dbReference type="Proteomes" id="UP001242368"/>
    </source>
</evidence>
<dbReference type="NCBIfam" id="TIGR02012">
    <property type="entry name" value="tigrfam_recA"/>
    <property type="match status" value="1"/>
</dbReference>
<dbReference type="InterPro" id="IPR020584">
    <property type="entry name" value="DNA_recomb/repair_RecA_CS"/>
</dbReference>
<organism evidence="12 13">
    <name type="scientific">Paenimyroides ceti</name>
    <dbReference type="NCBI Taxonomy" id="395087"/>
    <lineage>
        <taxon>Bacteria</taxon>
        <taxon>Pseudomonadati</taxon>
        <taxon>Bacteroidota</taxon>
        <taxon>Flavobacteriia</taxon>
        <taxon>Flavobacteriales</taxon>
        <taxon>Flavobacteriaceae</taxon>
        <taxon>Paenimyroides</taxon>
    </lineage>
</organism>